<dbReference type="HAMAP" id="MF_02038">
    <property type="entry name" value="EgtE"/>
    <property type="match status" value="1"/>
</dbReference>
<dbReference type="InterPro" id="IPR015422">
    <property type="entry name" value="PyrdxlP-dep_Trfase_small"/>
</dbReference>
<proteinExistence type="inferred from homology"/>
<evidence type="ECO:0000256" key="4">
    <source>
        <dbReference type="RuleBase" id="RU004504"/>
    </source>
</evidence>
<accession>A0A7C3ASS7</accession>
<evidence type="ECO:0000256" key="3">
    <source>
        <dbReference type="RuleBase" id="RU004075"/>
    </source>
</evidence>
<sequence>MPSCKIPLDGGLWTRRGRRQGAVLDIERLREETPGCSEVIHFNNAGAALMPRPVLEAVVDHLELEARIGGYEAHDAALDKVEHTYRAVARLIGAEPDEIALIENATRAWDMAFYSIPFRPGDRILTSVSEYASNVISFLQVARKTGAVVEVVPNDEHGQLSVEALRAMLDERVKLIAVSHIPTNGGLIQPAEEIGRVAREAGILYLLDACQSVGQIPVDVRAIGCDMLSATGRKYLRGPRGTGFLYVRHSLVPQLEPVLLDLHAATWVAPDRYAVRGDARRFENWESYVAGRIGLGVAVDYALSVGIEEGSARLRALAELLRRRIAELPGGRVHDLGRERGGIVTFTLDGIAPETIKAYLAAKRINVTVSTVASTRFDMEARGLEKIVRASVHYYNTEEEIDAFIDALAELQRQSPEAVHRLLAERASRRKA</sequence>
<dbReference type="InterPro" id="IPR015424">
    <property type="entry name" value="PyrdxlP-dep_Trfase"/>
</dbReference>
<comment type="caution">
    <text evidence="6">The sequence shown here is derived from an EMBL/GenBank/DDBJ whole genome shotgun (WGS) entry which is preliminary data.</text>
</comment>
<dbReference type="Pfam" id="PF00266">
    <property type="entry name" value="Aminotran_5"/>
    <property type="match status" value="1"/>
</dbReference>
<dbReference type="SUPFAM" id="SSF53383">
    <property type="entry name" value="PLP-dependent transferases"/>
    <property type="match status" value="1"/>
</dbReference>
<evidence type="ECO:0000259" key="5">
    <source>
        <dbReference type="Pfam" id="PF00266"/>
    </source>
</evidence>
<gene>
    <name evidence="6" type="ORF">ENP13_10145</name>
</gene>
<dbReference type="InterPro" id="IPR020578">
    <property type="entry name" value="Aminotrans_V_PyrdxlP_BS"/>
</dbReference>
<keyword evidence="6" id="KW-0808">Transferase</keyword>
<organism evidence="6">
    <name type="scientific">Thermorudis sp</name>
    <dbReference type="NCBI Taxonomy" id="1969470"/>
    <lineage>
        <taxon>Bacteria</taxon>
        <taxon>Pseudomonadati</taxon>
        <taxon>Thermomicrobiota</taxon>
        <taxon>Thermomicrobia</taxon>
        <taxon>Thermomicrobia incertae sedis</taxon>
        <taxon>Thermorudis</taxon>
    </lineage>
</organism>
<dbReference type="InterPro" id="IPR015421">
    <property type="entry name" value="PyrdxlP-dep_Trfase_major"/>
</dbReference>
<dbReference type="PROSITE" id="PS00595">
    <property type="entry name" value="AA_TRANSFER_CLASS_5"/>
    <property type="match status" value="1"/>
</dbReference>
<dbReference type="InterPro" id="IPR000192">
    <property type="entry name" value="Aminotrans_V_dom"/>
</dbReference>
<dbReference type="GO" id="GO:0008483">
    <property type="term" value="F:transaminase activity"/>
    <property type="evidence" value="ECO:0007669"/>
    <property type="project" value="UniProtKB-KW"/>
</dbReference>
<dbReference type="InterPro" id="IPR027563">
    <property type="entry name" value="EgtE"/>
</dbReference>
<evidence type="ECO:0000313" key="6">
    <source>
        <dbReference type="EMBL" id="HEX71582.1"/>
    </source>
</evidence>
<keyword evidence="2" id="KW-0663">Pyridoxal phosphate</keyword>
<dbReference type="AlphaFoldDB" id="A0A7C3ASS7"/>
<dbReference type="PANTHER" id="PTHR43586">
    <property type="entry name" value="CYSTEINE DESULFURASE"/>
    <property type="match status" value="1"/>
</dbReference>
<comment type="similarity">
    <text evidence="3">Belongs to the class-V pyridoxal-phosphate-dependent aminotransferase family.</text>
</comment>
<keyword evidence="6" id="KW-0032">Aminotransferase</keyword>
<comment type="cofactor">
    <cofactor evidence="1 4">
        <name>pyridoxal 5'-phosphate</name>
        <dbReference type="ChEBI" id="CHEBI:597326"/>
    </cofactor>
</comment>
<feature type="domain" description="Aminotransferase class V" evidence="5">
    <location>
        <begin position="41"/>
        <end position="404"/>
    </location>
</feature>
<dbReference type="Gene3D" id="3.40.640.10">
    <property type="entry name" value="Type I PLP-dependent aspartate aminotransferase-like (Major domain)"/>
    <property type="match status" value="1"/>
</dbReference>
<dbReference type="EMBL" id="DSID01000769">
    <property type="protein sequence ID" value="HEX71582.1"/>
    <property type="molecule type" value="Genomic_DNA"/>
</dbReference>
<dbReference type="Gene3D" id="3.90.1150.10">
    <property type="entry name" value="Aspartate Aminotransferase, domain 1"/>
    <property type="match status" value="1"/>
</dbReference>
<name>A0A7C3ASS7_9BACT</name>
<evidence type="ECO:0000256" key="2">
    <source>
        <dbReference type="ARBA" id="ARBA00022898"/>
    </source>
</evidence>
<dbReference type="PANTHER" id="PTHR43586:SF24">
    <property type="entry name" value="BLR4730 PROTEIN"/>
    <property type="match status" value="1"/>
</dbReference>
<reference evidence="6" key="1">
    <citation type="journal article" date="2020" name="mSystems">
        <title>Genome- and Community-Level Interaction Insights into Carbon Utilization and Element Cycling Functions of Hydrothermarchaeota in Hydrothermal Sediment.</title>
        <authorList>
            <person name="Zhou Z."/>
            <person name="Liu Y."/>
            <person name="Xu W."/>
            <person name="Pan J."/>
            <person name="Luo Z.H."/>
            <person name="Li M."/>
        </authorList>
    </citation>
    <scope>NUCLEOTIDE SEQUENCE [LARGE SCALE GENOMIC DNA]</scope>
    <source>
        <strain evidence="6">SpSt-192</strain>
    </source>
</reference>
<protein>
    <submittedName>
        <fullName evidence="6">Aminotransferase class V-fold PLP-dependent enzyme</fullName>
    </submittedName>
</protein>
<evidence type="ECO:0000256" key="1">
    <source>
        <dbReference type="ARBA" id="ARBA00001933"/>
    </source>
</evidence>